<dbReference type="GeneID" id="41594394"/>
<gene>
    <name evidence="1" type="ORF">NCAV_0295</name>
</gene>
<proteinExistence type="predicted"/>
<reference evidence="2" key="1">
    <citation type="submission" date="2018-01" db="EMBL/GenBank/DDBJ databases">
        <authorList>
            <person name="Kerou L M."/>
        </authorList>
    </citation>
    <scope>NUCLEOTIDE SEQUENCE [LARGE SCALE GENOMIC DNA]</scope>
    <source>
        <strain evidence="2">SCU2</strain>
    </source>
</reference>
<dbReference type="InterPro" id="IPR043166">
    <property type="entry name" value="LarA-like_C"/>
</dbReference>
<evidence type="ECO:0000313" key="2">
    <source>
        <dbReference type="Proteomes" id="UP000236248"/>
    </source>
</evidence>
<keyword evidence="2" id="KW-1185">Reference proteome</keyword>
<accession>A0A2K5APF0</accession>
<dbReference type="Gene3D" id="3.90.226.30">
    <property type="match status" value="1"/>
</dbReference>
<dbReference type="Proteomes" id="UP000236248">
    <property type="component" value="Chromosome NCAV"/>
</dbReference>
<dbReference type="RefSeq" id="WP_103287699.1">
    <property type="nucleotide sequence ID" value="NZ_LT981265.1"/>
</dbReference>
<protein>
    <submittedName>
        <fullName evidence="1">Uncharacterized protein</fullName>
    </submittedName>
</protein>
<dbReference type="KEGG" id="ncv:NCAV_0295"/>
<dbReference type="AlphaFoldDB" id="A0A2K5APF0"/>
<name>A0A2K5APF0_9ARCH</name>
<dbReference type="EMBL" id="LT981265">
    <property type="protein sequence ID" value="SPC33489.1"/>
    <property type="molecule type" value="Genomic_DNA"/>
</dbReference>
<sequence length="350" mass="38813">MPELWMRYGTSEVVLDIKAENILKYARVAQYMGEDVVQSRFEAVDALIDGSSIDVVVLDGSRMVVEVASMLIAYLEGKGRSIGSIYATSKVRVAGREARLFKDIGSIGSKAVLISRAALDPLFKYSCTATALMRLDGVVMQDVYRRFISDDHSGIRDIINSYTQDKNLISLEVLYGDGLIDLIVCDTTRSYAEVHARLDGLAYPTDLCRSIIASPGHAYRLSDALTALWNCSTVLRDDGIIVVMAECMEGLGAKALQMLVEGRIRHANTYPMDEGYIDGLEYIHILDVMGKRGYDIGLLTMLPDLYVKALGFKPFRKVKDVLAYILGKMGQRHKVMIVSDALIMPMKRVS</sequence>
<evidence type="ECO:0000313" key="1">
    <source>
        <dbReference type="EMBL" id="SPC33489.1"/>
    </source>
</evidence>
<organism evidence="1 2">
    <name type="scientific">Candidatus Nitrosocaldus cavascurensis</name>
    <dbReference type="NCBI Taxonomy" id="2058097"/>
    <lineage>
        <taxon>Archaea</taxon>
        <taxon>Nitrososphaerota</taxon>
        <taxon>Nitrososphaeria</taxon>
        <taxon>Candidatus Nitrosocaldales</taxon>
        <taxon>Candidatus Nitrosocaldaceae</taxon>
        <taxon>Candidatus Nitrosocaldus</taxon>
    </lineage>
</organism>